<dbReference type="EMBL" id="KZ669620">
    <property type="protein sequence ID" value="PPR84962.1"/>
    <property type="molecule type" value="Genomic_DNA"/>
</dbReference>
<dbReference type="AlphaFoldDB" id="A0A2P5W1J2"/>
<feature type="region of interest" description="Disordered" evidence="1">
    <location>
        <begin position="186"/>
        <end position="217"/>
    </location>
</feature>
<dbReference type="Proteomes" id="UP000239757">
    <property type="component" value="Unassembled WGS sequence"/>
</dbReference>
<evidence type="ECO:0000256" key="1">
    <source>
        <dbReference type="SAM" id="MobiDB-lite"/>
    </source>
</evidence>
<reference evidence="2 3" key="1">
    <citation type="submission" date="2015-01" db="EMBL/GenBank/DDBJ databases">
        <title>Genome of allotetraploid Gossypium barbadense reveals genomic plasticity and fiber elongation in cotton evolution.</title>
        <authorList>
            <person name="Chen X."/>
            <person name="Liu X."/>
            <person name="Zhao B."/>
            <person name="Zheng H."/>
            <person name="Hu Y."/>
            <person name="Lu G."/>
            <person name="Yang C."/>
            <person name="Chen J."/>
            <person name="Shan C."/>
            <person name="Zhang L."/>
            <person name="Zhou Y."/>
            <person name="Wang L."/>
            <person name="Guo W."/>
            <person name="Bai Y."/>
            <person name="Ruan J."/>
            <person name="Shangguan X."/>
            <person name="Mao Y."/>
            <person name="Jiang J."/>
            <person name="Zhu Y."/>
            <person name="Lei J."/>
            <person name="Kang H."/>
            <person name="Chen S."/>
            <person name="He X."/>
            <person name="Wang R."/>
            <person name="Wang Y."/>
            <person name="Chen J."/>
            <person name="Wang L."/>
            <person name="Yu S."/>
            <person name="Wang B."/>
            <person name="Wei J."/>
            <person name="Song S."/>
            <person name="Lu X."/>
            <person name="Gao Z."/>
            <person name="Gu W."/>
            <person name="Deng X."/>
            <person name="Ma D."/>
            <person name="Wang S."/>
            <person name="Liang W."/>
            <person name="Fang L."/>
            <person name="Cai C."/>
            <person name="Zhu X."/>
            <person name="Zhou B."/>
            <person name="Zhang Y."/>
            <person name="Chen Z."/>
            <person name="Xu S."/>
            <person name="Zhu R."/>
            <person name="Wang S."/>
            <person name="Zhang T."/>
            <person name="Zhao G."/>
        </authorList>
    </citation>
    <scope>NUCLEOTIDE SEQUENCE [LARGE SCALE GENOMIC DNA]</scope>
    <source>
        <strain evidence="3">cv. Xinhai21</strain>
        <tissue evidence="2">Leaf</tissue>
    </source>
</reference>
<accession>A0A2P5W1J2</accession>
<name>A0A2P5W1J2_GOSBA</name>
<proteinExistence type="predicted"/>
<protein>
    <submittedName>
        <fullName evidence="2">Uncharacterized protein</fullName>
    </submittedName>
</protein>
<gene>
    <name evidence="2" type="ORF">GOBAR_AA35757</name>
</gene>
<organism evidence="2 3">
    <name type="scientific">Gossypium barbadense</name>
    <name type="common">Sea Island cotton</name>
    <name type="synonym">Hibiscus barbadensis</name>
    <dbReference type="NCBI Taxonomy" id="3634"/>
    <lineage>
        <taxon>Eukaryota</taxon>
        <taxon>Viridiplantae</taxon>
        <taxon>Streptophyta</taxon>
        <taxon>Embryophyta</taxon>
        <taxon>Tracheophyta</taxon>
        <taxon>Spermatophyta</taxon>
        <taxon>Magnoliopsida</taxon>
        <taxon>eudicotyledons</taxon>
        <taxon>Gunneridae</taxon>
        <taxon>Pentapetalae</taxon>
        <taxon>rosids</taxon>
        <taxon>malvids</taxon>
        <taxon>Malvales</taxon>
        <taxon>Malvaceae</taxon>
        <taxon>Malvoideae</taxon>
        <taxon>Gossypium</taxon>
    </lineage>
</organism>
<sequence length="217" mass="23733">MKGVGRMSKGTELVLYGKKNKYAFSAVSDRYGFFPSSHSEVKSGVKVQRHSTWIGTISRMIGGMSMKFSHPGAERVIKVISCLGLSEYAQDWIRSVFVQMRHLVDRETVGPKSLARGTETVSSVDRNGLAKPVTAISGASILQISSGKTIPSKWGVPYRQKTAKEPDRSCIPVFLKNTIGLDFGQQAIRSRSKSSSSQRRQRGPLHRGGEGKSGSVE</sequence>
<evidence type="ECO:0000313" key="3">
    <source>
        <dbReference type="Proteomes" id="UP000239757"/>
    </source>
</evidence>
<evidence type="ECO:0000313" key="2">
    <source>
        <dbReference type="EMBL" id="PPR84962.1"/>
    </source>
</evidence>